<dbReference type="Proteomes" id="UP000334340">
    <property type="component" value="Unassembled WGS sequence"/>
</dbReference>
<dbReference type="EMBL" id="CABIKM010000005">
    <property type="protein sequence ID" value="VUZ84049.1"/>
    <property type="molecule type" value="Genomic_DNA"/>
</dbReference>
<organism evidence="1 2">
    <name type="scientific">Candidatus Methylomirabilis lanthanidiphila</name>
    <dbReference type="NCBI Taxonomy" id="2211376"/>
    <lineage>
        <taxon>Bacteria</taxon>
        <taxon>Candidatus Methylomirabilota</taxon>
        <taxon>Candidatus Methylomirabilia</taxon>
        <taxon>Candidatus Methylomirabilales</taxon>
        <taxon>Candidatus Methylomirabilaceae</taxon>
        <taxon>Candidatus Methylomirabilis</taxon>
    </lineage>
</organism>
<name>A0A564ZFF1_9BACT</name>
<gene>
    <name evidence="1" type="ORF">MELA_00413</name>
</gene>
<reference evidence="1 2" key="1">
    <citation type="submission" date="2019-07" db="EMBL/GenBank/DDBJ databases">
        <authorList>
            <person name="Cremers G."/>
        </authorList>
    </citation>
    <scope>NUCLEOTIDE SEQUENCE [LARGE SCALE GENOMIC DNA]</scope>
</reference>
<evidence type="ECO:0000313" key="2">
    <source>
        <dbReference type="Proteomes" id="UP000334340"/>
    </source>
</evidence>
<evidence type="ECO:0000313" key="1">
    <source>
        <dbReference type="EMBL" id="VUZ84049.1"/>
    </source>
</evidence>
<proteinExistence type="predicted"/>
<sequence length="82" mass="8939">MKARSKGEKANELRPEYNLGKLLKGGIQGKYADRYQEGTNLVLLTPDVAKAFRTDEAVNEALRLVILLRNLPGAGKKSAAKA</sequence>
<keyword evidence="2" id="KW-1185">Reference proteome</keyword>
<dbReference type="AlphaFoldDB" id="A0A564ZFF1"/>
<protein>
    <submittedName>
        <fullName evidence="1">Uncharacterized protein</fullName>
    </submittedName>
</protein>
<accession>A0A564ZFF1</accession>